<dbReference type="PANTHER" id="PTHR42781:SF4">
    <property type="entry name" value="SPERMIDINE_PUTRESCINE IMPORT ATP-BINDING PROTEIN POTA"/>
    <property type="match status" value="1"/>
</dbReference>
<dbReference type="Pfam" id="PF00005">
    <property type="entry name" value="ABC_tran"/>
    <property type="match status" value="1"/>
</dbReference>
<dbReference type="InterPro" id="IPR017871">
    <property type="entry name" value="ABC_transporter-like_CS"/>
</dbReference>
<keyword evidence="3" id="KW-0547">Nucleotide-binding</keyword>
<evidence type="ECO:0000259" key="5">
    <source>
        <dbReference type="PROSITE" id="PS50893"/>
    </source>
</evidence>
<feature type="domain" description="ABC transporter" evidence="5">
    <location>
        <begin position="4"/>
        <end position="234"/>
    </location>
</feature>
<dbReference type="Pfam" id="PF08402">
    <property type="entry name" value="TOBE_2"/>
    <property type="match status" value="1"/>
</dbReference>
<dbReference type="InterPro" id="IPR012340">
    <property type="entry name" value="NA-bd_OB-fold"/>
</dbReference>
<name>A0A3L7A2Y8_9HYPH</name>
<dbReference type="GO" id="GO:0015697">
    <property type="term" value="P:quaternary ammonium group transport"/>
    <property type="evidence" value="ECO:0007669"/>
    <property type="project" value="UniProtKB-ARBA"/>
</dbReference>
<dbReference type="InterPro" id="IPR013611">
    <property type="entry name" value="Transp-assoc_OB_typ2"/>
</dbReference>
<organism evidence="6 7">
    <name type="scientific">Xanthobacter tagetidis</name>
    <dbReference type="NCBI Taxonomy" id="60216"/>
    <lineage>
        <taxon>Bacteria</taxon>
        <taxon>Pseudomonadati</taxon>
        <taxon>Pseudomonadota</taxon>
        <taxon>Alphaproteobacteria</taxon>
        <taxon>Hyphomicrobiales</taxon>
        <taxon>Xanthobacteraceae</taxon>
        <taxon>Xanthobacter</taxon>
    </lineage>
</organism>
<evidence type="ECO:0000313" key="6">
    <source>
        <dbReference type="EMBL" id="RLP74609.1"/>
    </source>
</evidence>
<dbReference type="SUPFAM" id="SSF52540">
    <property type="entry name" value="P-loop containing nucleoside triphosphate hydrolases"/>
    <property type="match status" value="1"/>
</dbReference>
<evidence type="ECO:0000313" key="7">
    <source>
        <dbReference type="Proteomes" id="UP000269692"/>
    </source>
</evidence>
<dbReference type="InterPro" id="IPR003439">
    <property type="entry name" value="ABC_transporter-like_ATP-bd"/>
</dbReference>
<dbReference type="InterPro" id="IPR008995">
    <property type="entry name" value="Mo/tungstate-bd_C_term_dom"/>
</dbReference>
<dbReference type="FunFam" id="3.40.50.300:FF:000425">
    <property type="entry name" value="Probable ABC transporter, ATP-binding subunit"/>
    <property type="match status" value="1"/>
</dbReference>
<dbReference type="OrthoDB" id="9802264at2"/>
<evidence type="ECO:0000256" key="1">
    <source>
        <dbReference type="ARBA" id="ARBA00005417"/>
    </source>
</evidence>
<dbReference type="PANTHER" id="PTHR42781">
    <property type="entry name" value="SPERMIDINE/PUTRESCINE IMPORT ATP-BINDING PROTEIN POTA"/>
    <property type="match status" value="1"/>
</dbReference>
<dbReference type="SMART" id="SM00382">
    <property type="entry name" value="AAA"/>
    <property type="match status" value="1"/>
</dbReference>
<dbReference type="GO" id="GO:0005524">
    <property type="term" value="F:ATP binding"/>
    <property type="evidence" value="ECO:0007669"/>
    <property type="project" value="UniProtKB-KW"/>
</dbReference>
<accession>A0A3L7A2Y8</accession>
<dbReference type="Gene3D" id="3.40.50.300">
    <property type="entry name" value="P-loop containing nucleotide triphosphate hydrolases"/>
    <property type="match status" value="1"/>
</dbReference>
<protein>
    <submittedName>
        <fullName evidence="6">ABC transporter ATP-binding protein</fullName>
    </submittedName>
</protein>
<dbReference type="GO" id="GO:0022857">
    <property type="term" value="F:transmembrane transporter activity"/>
    <property type="evidence" value="ECO:0007669"/>
    <property type="project" value="InterPro"/>
</dbReference>
<dbReference type="InterPro" id="IPR003593">
    <property type="entry name" value="AAA+_ATPase"/>
</dbReference>
<comment type="similarity">
    <text evidence="1">Belongs to the ABC transporter superfamily.</text>
</comment>
<dbReference type="PROSITE" id="PS00211">
    <property type="entry name" value="ABC_TRANSPORTER_1"/>
    <property type="match status" value="1"/>
</dbReference>
<gene>
    <name evidence="6" type="ORF">D9R14_18200</name>
</gene>
<dbReference type="Gene3D" id="2.40.50.140">
    <property type="entry name" value="Nucleic acid-binding proteins"/>
    <property type="match status" value="1"/>
</dbReference>
<proteinExistence type="inferred from homology"/>
<keyword evidence="4 6" id="KW-0067">ATP-binding</keyword>
<dbReference type="Proteomes" id="UP000269692">
    <property type="component" value="Unassembled WGS sequence"/>
</dbReference>
<dbReference type="PROSITE" id="PS50893">
    <property type="entry name" value="ABC_TRANSPORTER_2"/>
    <property type="match status" value="1"/>
</dbReference>
<dbReference type="InterPro" id="IPR027417">
    <property type="entry name" value="P-loop_NTPase"/>
</dbReference>
<dbReference type="Gene3D" id="2.40.50.100">
    <property type="match status" value="1"/>
</dbReference>
<dbReference type="RefSeq" id="WP_121624771.1">
    <property type="nucleotide sequence ID" value="NZ_JACIIW010000010.1"/>
</dbReference>
<dbReference type="EMBL" id="RCTF01000018">
    <property type="protein sequence ID" value="RLP74609.1"/>
    <property type="molecule type" value="Genomic_DNA"/>
</dbReference>
<dbReference type="GO" id="GO:0016887">
    <property type="term" value="F:ATP hydrolysis activity"/>
    <property type="evidence" value="ECO:0007669"/>
    <property type="project" value="InterPro"/>
</dbReference>
<keyword evidence="2" id="KW-0813">Transport</keyword>
<sequence>MASVEIAGVSKQYAGAWAVDRVSITVPDGSFFSLLGPSGSGKTTLLRLVAGFLRPDAGTVRIGPAIVNEVPPHKRDIGMVFQQYALFPHQTVLDNVAFGLEMRGMGRKAREAKAREALEMVRMAGRERAYPKELSGGQQQRIAIARSIAARPAVWLLDEPLSALDRKLRIEMQSELRSLQKLLGITTIYVTHDQEEALAMSDGIAIFRDGRIAQQGSAEDLYERPADGFVADFLGSANLIEGVVARGPQGLHVVAEGEAFRPSADHILRENERVHLAIRPERLDLSGAPGAAQGLPARVESVLYLGSDLRVVLRTRGGALLVARAPSRGTALAEGAEVFAAFKPEDAAIVAH</sequence>
<dbReference type="InterPro" id="IPR050093">
    <property type="entry name" value="ABC_SmlMolc_Importer"/>
</dbReference>
<comment type="caution">
    <text evidence="6">The sequence shown here is derived from an EMBL/GenBank/DDBJ whole genome shotgun (WGS) entry which is preliminary data.</text>
</comment>
<dbReference type="SUPFAM" id="SSF50331">
    <property type="entry name" value="MOP-like"/>
    <property type="match status" value="1"/>
</dbReference>
<evidence type="ECO:0000256" key="2">
    <source>
        <dbReference type="ARBA" id="ARBA00022448"/>
    </source>
</evidence>
<keyword evidence="7" id="KW-1185">Reference proteome</keyword>
<dbReference type="GO" id="GO:0043190">
    <property type="term" value="C:ATP-binding cassette (ABC) transporter complex"/>
    <property type="evidence" value="ECO:0007669"/>
    <property type="project" value="InterPro"/>
</dbReference>
<dbReference type="AlphaFoldDB" id="A0A3L7A2Y8"/>
<evidence type="ECO:0000256" key="4">
    <source>
        <dbReference type="ARBA" id="ARBA00022840"/>
    </source>
</evidence>
<reference evidence="6 7" key="1">
    <citation type="submission" date="2018-10" db="EMBL/GenBank/DDBJ databases">
        <title>Xanthobacter tagetidis genome sequencing and assembly.</title>
        <authorList>
            <person name="Maclea K.S."/>
            <person name="Goen A.E."/>
            <person name="Fatima S.A."/>
        </authorList>
    </citation>
    <scope>NUCLEOTIDE SEQUENCE [LARGE SCALE GENOMIC DNA]</scope>
    <source>
        <strain evidence="6 7">ATCC 700314</strain>
    </source>
</reference>
<evidence type="ECO:0000256" key="3">
    <source>
        <dbReference type="ARBA" id="ARBA00022741"/>
    </source>
</evidence>